<gene>
    <name evidence="1" type="ORF">MG3_05488</name>
</gene>
<reference evidence="1 2" key="1">
    <citation type="submission" date="2013-12" db="EMBL/GenBank/DDBJ databases">
        <title>The Genome Sequence of Candida albicans P78048.</title>
        <authorList>
            <consortium name="The Broad Institute Genome Sequencing Platform"/>
            <consortium name="The Broad Institute Genome Sequencing Center for Infectious Disease"/>
            <person name="Cuomo C."/>
            <person name="Bennett R."/>
            <person name="Hirakawa M."/>
            <person name="Noverr M."/>
            <person name="Mitchell A."/>
            <person name="Young S.K."/>
            <person name="Zeng Q."/>
            <person name="Gargeya S."/>
            <person name="Fitzgerald M."/>
            <person name="Abouelleil A."/>
            <person name="Alvarado L."/>
            <person name="Berlin A.M."/>
            <person name="Chapman S.B."/>
            <person name="Dewar J."/>
            <person name="Goldberg J."/>
            <person name="Griggs A."/>
            <person name="Gujja S."/>
            <person name="Hansen M."/>
            <person name="Howarth C."/>
            <person name="Imamovic A."/>
            <person name="Larimer J."/>
            <person name="McCowan C."/>
            <person name="Murphy C."/>
            <person name="Pearson M."/>
            <person name="Priest M."/>
            <person name="Roberts A."/>
            <person name="Saif S."/>
            <person name="Shea T."/>
            <person name="Sykes S."/>
            <person name="Wortman J."/>
            <person name="Nusbaum C."/>
            <person name="Birren B."/>
        </authorList>
    </citation>
    <scope>NUCLEOTIDE SEQUENCE [LARGE SCALE GENOMIC DNA]</scope>
    <source>
        <strain evidence="1 2">P78048</strain>
    </source>
</reference>
<dbReference type="EMBL" id="AJIX01000042">
    <property type="protein sequence ID" value="KGR04362.1"/>
    <property type="molecule type" value="Genomic_DNA"/>
</dbReference>
<dbReference type="AlphaFoldDB" id="A0AB34PLF9"/>
<sequence>MNSVIFAPHFTSNTLVSIITNLYYQCNPSNSIPISYSNIRSFTRYSNVTSLIMRSLVNNSSIQRDYWESVIMVVMGDVAGVDRMQGNKRWQTKEKCEFIVVLIFCHTILLQNKSCVIKKKEITTMSFRLKTDQ</sequence>
<comment type="caution">
    <text evidence="1">The sequence shown here is derived from an EMBL/GenBank/DDBJ whole genome shotgun (WGS) entry which is preliminary data.</text>
</comment>
<evidence type="ECO:0000313" key="2">
    <source>
        <dbReference type="Proteomes" id="UP000030161"/>
    </source>
</evidence>
<name>A0AB34PLF9_CANAX</name>
<organism evidence="1 2">
    <name type="scientific">Candida albicans P78048</name>
    <dbReference type="NCBI Taxonomy" id="1094989"/>
    <lineage>
        <taxon>Eukaryota</taxon>
        <taxon>Fungi</taxon>
        <taxon>Dikarya</taxon>
        <taxon>Ascomycota</taxon>
        <taxon>Saccharomycotina</taxon>
        <taxon>Pichiomycetes</taxon>
        <taxon>Debaryomycetaceae</taxon>
        <taxon>Candida/Lodderomyces clade</taxon>
        <taxon>Candida</taxon>
    </lineage>
</organism>
<dbReference type="Proteomes" id="UP000030161">
    <property type="component" value="Unassembled WGS sequence"/>
</dbReference>
<evidence type="ECO:0000313" key="1">
    <source>
        <dbReference type="EMBL" id="KGR04362.1"/>
    </source>
</evidence>
<proteinExistence type="predicted"/>
<accession>A0AB34PLF9</accession>
<protein>
    <submittedName>
        <fullName evidence="1">Uncharacterized protein</fullName>
    </submittedName>
</protein>